<dbReference type="PROSITE" id="PS51257">
    <property type="entry name" value="PROKAR_LIPOPROTEIN"/>
    <property type="match status" value="1"/>
</dbReference>
<proteinExistence type="predicted"/>
<comment type="caution">
    <text evidence="2">The sequence shown here is derived from an EMBL/GenBank/DDBJ whole genome shotgun (WGS) entry which is preliminary data.</text>
</comment>
<sequence length="361" mass="40747">MKHIIWVLLFILMVSCKNDEDKILPQIQNLTESVYSSAIIQPDSLYQVYSVVSGILEANLVEEGQEVEKEDPIIQITNSTPKLNTQNAKLALDLARDNYNGSAAILKGVQDEIEAASLKYKNDSINFYRQKNLWEQNIGSKIEYDTKELNYRLSKNNLQLLRSRYERTKNELSTAIKQAENSYKASLINTTDFTIKSKINGVVYALYKSKGELITTMEPIAAVGSSNNFIIEMLIDEVDIIKIELDQKVVVSLDAYKDDIFLAKVSKILPKKDLRNQTFTIEAVFIDTPNKLYSGLSGEANIIVSEKEKVLTIPKAYLTSSNQVQTEDGLVTVKTGLENLEFVEILEGIDSETYIYKPKSD</sequence>
<dbReference type="SUPFAM" id="SSF111369">
    <property type="entry name" value="HlyD-like secretion proteins"/>
    <property type="match status" value="1"/>
</dbReference>
<name>A0A4U0F0J6_9FLAO</name>
<dbReference type="OrthoDB" id="869610at2"/>
<dbReference type="RefSeq" id="WP_136840143.1">
    <property type="nucleotide sequence ID" value="NZ_SUPL01000001.1"/>
</dbReference>
<evidence type="ECO:0000313" key="2">
    <source>
        <dbReference type="EMBL" id="TJY37876.1"/>
    </source>
</evidence>
<dbReference type="GO" id="GO:1990281">
    <property type="term" value="C:efflux pump complex"/>
    <property type="evidence" value="ECO:0007669"/>
    <property type="project" value="TreeGrafter"/>
</dbReference>
<dbReference type="Gene3D" id="2.40.30.170">
    <property type="match status" value="1"/>
</dbReference>
<feature type="coiled-coil region" evidence="1">
    <location>
        <begin position="151"/>
        <end position="182"/>
    </location>
</feature>
<keyword evidence="3" id="KW-1185">Reference proteome</keyword>
<dbReference type="EMBL" id="SUPL01000001">
    <property type="protein sequence ID" value="TJY37876.1"/>
    <property type="molecule type" value="Genomic_DNA"/>
</dbReference>
<protein>
    <submittedName>
        <fullName evidence="2">HlyD family efflux transporter periplasmic adaptor subunit</fullName>
    </submittedName>
</protein>
<dbReference type="PANTHER" id="PTHR30469:SF33">
    <property type="entry name" value="SLR1207 PROTEIN"/>
    <property type="match status" value="1"/>
</dbReference>
<accession>A0A4U0F0J6</accession>
<dbReference type="Proteomes" id="UP000307657">
    <property type="component" value="Unassembled WGS sequence"/>
</dbReference>
<keyword evidence="1" id="KW-0175">Coiled coil</keyword>
<evidence type="ECO:0000256" key="1">
    <source>
        <dbReference type="SAM" id="Coils"/>
    </source>
</evidence>
<gene>
    <name evidence="2" type="ORF">E5167_01055</name>
</gene>
<dbReference type="GO" id="GO:0015562">
    <property type="term" value="F:efflux transmembrane transporter activity"/>
    <property type="evidence" value="ECO:0007669"/>
    <property type="project" value="TreeGrafter"/>
</dbReference>
<dbReference type="Gene3D" id="2.40.50.100">
    <property type="match status" value="1"/>
</dbReference>
<organism evidence="2 3">
    <name type="scientific">Pontimicrobium aquaticum</name>
    <dbReference type="NCBI Taxonomy" id="2565367"/>
    <lineage>
        <taxon>Bacteria</taxon>
        <taxon>Pseudomonadati</taxon>
        <taxon>Bacteroidota</taxon>
        <taxon>Flavobacteriia</taxon>
        <taxon>Flavobacteriales</taxon>
        <taxon>Flavobacteriaceae</taxon>
        <taxon>Pontimicrobium</taxon>
    </lineage>
</organism>
<evidence type="ECO:0000313" key="3">
    <source>
        <dbReference type="Proteomes" id="UP000307657"/>
    </source>
</evidence>
<dbReference type="AlphaFoldDB" id="A0A4U0F0J6"/>
<dbReference type="PANTHER" id="PTHR30469">
    <property type="entry name" value="MULTIDRUG RESISTANCE PROTEIN MDTA"/>
    <property type="match status" value="1"/>
</dbReference>
<reference evidence="2 3" key="1">
    <citation type="submission" date="2019-04" db="EMBL/GenBank/DDBJ databases">
        <title>Lacinutrix sp. nov., isolated from marine water.</title>
        <authorList>
            <person name="Kim W."/>
        </authorList>
    </citation>
    <scope>NUCLEOTIDE SEQUENCE [LARGE SCALE GENOMIC DNA]</scope>
    <source>
        <strain evidence="2 3">CAU 1491</strain>
    </source>
</reference>